<dbReference type="SMART" id="SM00635">
    <property type="entry name" value="BID_2"/>
    <property type="match status" value="4"/>
</dbReference>
<dbReference type="FunFam" id="2.60.40.1080:FF:000001">
    <property type="entry name" value="Bacterial Ig-like domain, group 2"/>
    <property type="match status" value="1"/>
</dbReference>
<feature type="domain" description="BIG2" evidence="2">
    <location>
        <begin position="119"/>
        <end position="200"/>
    </location>
</feature>
<reference evidence="3" key="1">
    <citation type="submission" date="2019-12" db="EMBL/GenBank/DDBJ databases">
        <authorList>
            <person name="Cremers G."/>
        </authorList>
    </citation>
    <scope>NUCLEOTIDE SEQUENCE</scope>
    <source>
        <strain evidence="3">Vvax</strain>
    </source>
</reference>
<feature type="domain" description="BIG2" evidence="2">
    <location>
        <begin position="298"/>
        <end position="387"/>
    </location>
</feature>
<dbReference type="InterPro" id="IPR049304">
    <property type="entry name" value="Gly_rich_dom"/>
</dbReference>
<evidence type="ECO:0000259" key="2">
    <source>
        <dbReference type="SMART" id="SM00635"/>
    </source>
</evidence>
<dbReference type="SUPFAM" id="SSF49373">
    <property type="entry name" value="Invasin/intimin cell-adhesion fragments"/>
    <property type="match status" value="3"/>
</dbReference>
<evidence type="ECO:0000313" key="3">
    <source>
        <dbReference type="EMBL" id="CAA2106147.1"/>
    </source>
</evidence>
<dbReference type="Pfam" id="PF02368">
    <property type="entry name" value="Big_2"/>
    <property type="match status" value="3"/>
</dbReference>
<feature type="domain" description="BIG2" evidence="2">
    <location>
        <begin position="33"/>
        <end position="114"/>
    </location>
</feature>
<feature type="region of interest" description="Disordered" evidence="1">
    <location>
        <begin position="585"/>
        <end position="625"/>
    </location>
</feature>
<proteinExistence type="predicted"/>
<feature type="domain" description="BIG2" evidence="2">
    <location>
        <begin position="212"/>
        <end position="293"/>
    </location>
</feature>
<dbReference type="EMBL" id="LR743507">
    <property type="protein sequence ID" value="CAA2106147.1"/>
    <property type="molecule type" value="Genomic_DNA"/>
</dbReference>
<dbReference type="InterPro" id="IPR003343">
    <property type="entry name" value="Big_2"/>
</dbReference>
<protein>
    <recommendedName>
        <fullName evidence="2">BIG2 domain-containing protein</fullName>
    </recommendedName>
</protein>
<evidence type="ECO:0000256" key="1">
    <source>
        <dbReference type="SAM" id="MobiDB-lite"/>
    </source>
</evidence>
<organism evidence="3">
    <name type="scientific">Variovorax paradoxus</name>
    <dbReference type="NCBI Taxonomy" id="34073"/>
    <lineage>
        <taxon>Bacteria</taxon>
        <taxon>Pseudomonadati</taxon>
        <taxon>Pseudomonadota</taxon>
        <taxon>Betaproteobacteria</taxon>
        <taxon>Burkholderiales</taxon>
        <taxon>Comamonadaceae</taxon>
        <taxon>Variovorax</taxon>
    </lineage>
</organism>
<sequence length="625" mass="58546">MLMALGACGGGGSSPGASFLPLPQPAAPASPPTLVSIQVDPANPSLAAGTSVQLTATAIYSDNTHGDVTSTAAWSTANGAVASVDASGKALGAAPGTSMATASFGGQSGSTTLTVTPATVVGMEITPRAASIAKGAQARFVVMATFSDHTTQNISADVDWRSSPPAVATVDGTGLASGVAPGQATITASCRLARLCASVPAATATLDVSAASLASLAVTPANPSIALGTAQQFTAIGTYSDQTTQDLTTQVNWASNNLSTASVNAQGLATSATIGRTDITADLGGVKFTTTLTITPARLASIAMTPPSATATIGGTSGGITRFTATGTYTDGSTQDITARVTWASDTDGVATISNAALTAGFATSVAQGTATISAALGSVSTSGLLTVEPKTIFSASGPATWKVPADVHLVRVVALGGGGGAADASNRGGNGGQVTAQMAVTPGETLTLFVGGGGRGIGNGGVGGGGDSTTAGSGGGATTLQQNASVLFIAGGGGGAGASAGGTDGGDGGGNGLGSGAPGSGVGFAGGGANGSGGTAGAGTISSGSPGSSANGGAGSSFGGGGGGGFGAAAGAASMATTAVAAEAEAVRAPPGPPMRSAPMARHASATGATARSRSLTDVNRGGC</sequence>
<gene>
    <name evidence="3" type="ORF">VVAX_03605</name>
</gene>
<dbReference type="AlphaFoldDB" id="A0A679IYY1"/>
<accession>A0A679IYY1</accession>
<dbReference type="InterPro" id="IPR008964">
    <property type="entry name" value="Invasin/intimin_cell_adhesion"/>
</dbReference>
<name>A0A679IYY1_VARPD</name>
<dbReference type="Gene3D" id="2.60.40.1080">
    <property type="match status" value="4"/>
</dbReference>
<feature type="compositionally biased region" description="Low complexity" evidence="1">
    <location>
        <begin position="602"/>
        <end position="618"/>
    </location>
</feature>
<dbReference type="Pfam" id="PF21722">
    <property type="entry name" value="Gly_rich_2"/>
    <property type="match status" value="1"/>
</dbReference>